<evidence type="ECO:0000313" key="2">
    <source>
        <dbReference type="Proteomes" id="UP001597044"/>
    </source>
</evidence>
<protein>
    <submittedName>
        <fullName evidence="1">GNAT family N-acetyltransferase</fullName>
    </submittedName>
</protein>
<dbReference type="EMBL" id="JBHTIT010000001">
    <property type="protein sequence ID" value="MFD0948933.1"/>
    <property type="molecule type" value="Genomic_DNA"/>
</dbReference>
<accession>A0ABW3HFC8</accession>
<dbReference type="SUPFAM" id="SSF55729">
    <property type="entry name" value="Acyl-CoA N-acyltransferases (Nat)"/>
    <property type="match status" value="1"/>
</dbReference>
<name>A0ABW3HFC8_9GAMM</name>
<comment type="caution">
    <text evidence="1">The sequence shown here is derived from an EMBL/GenBank/DDBJ whole genome shotgun (WGS) entry which is preliminary data.</text>
</comment>
<dbReference type="PANTHER" id="PTHR47017">
    <property type="entry name" value="ACYL-COA"/>
    <property type="match status" value="1"/>
</dbReference>
<dbReference type="Proteomes" id="UP001597044">
    <property type="component" value="Unassembled WGS sequence"/>
</dbReference>
<dbReference type="InterPro" id="IPR016181">
    <property type="entry name" value="Acyl_CoA_acyltransferase"/>
</dbReference>
<evidence type="ECO:0000313" key="1">
    <source>
        <dbReference type="EMBL" id="MFD0948933.1"/>
    </source>
</evidence>
<dbReference type="InterPro" id="IPR007434">
    <property type="entry name" value="FemAB-like"/>
</dbReference>
<dbReference type="PANTHER" id="PTHR47017:SF1">
    <property type="entry name" value="ACYL-COA"/>
    <property type="match status" value="1"/>
</dbReference>
<reference evidence="2" key="1">
    <citation type="journal article" date="2019" name="Int. J. Syst. Evol. Microbiol.">
        <title>The Global Catalogue of Microorganisms (GCM) 10K type strain sequencing project: providing services to taxonomists for standard genome sequencing and annotation.</title>
        <authorList>
            <consortium name="The Broad Institute Genomics Platform"/>
            <consortium name="The Broad Institute Genome Sequencing Center for Infectious Disease"/>
            <person name="Wu L."/>
            <person name="Ma J."/>
        </authorList>
    </citation>
    <scope>NUCLEOTIDE SEQUENCE [LARGE SCALE GENOMIC DNA]</scope>
    <source>
        <strain evidence="2">CCUG 63419</strain>
    </source>
</reference>
<dbReference type="Pfam" id="PF04339">
    <property type="entry name" value="FemAB_like"/>
    <property type="match status" value="1"/>
</dbReference>
<proteinExistence type="predicted"/>
<sequence length="386" mass="43317">MSDKASEKVSEGQLRTLASLREVTASDWDALFDGSQPFLKHGFLSSLEDSGSVSAAVGWQPAHQLLIGDDGVPLAAAPSYIKSHSRGEYVFDSGWADACHRAGIAYYPKLLTGIPFSPVTGARFGGSLVHQQALISAIQQRVESEALSSWHINFTSTEQTLLLDESPNLLAREGVQFHWQNPGWRDLQDYLDALRSSKRKKFRHEINAVSRAGISYDCLQGHELSEAQWDFVYACYSNTYHERGQQQYLTRAFFSLLAERLPQAIRVLIAKRGDKPVAMAFYLVGRDSLFGRYWGALEPIDSLHFDACFYQGMQLAMREGLSHFDAGAQGEHKLLRGFRPVITHSWHQLKHPGLREAVASFVRDEAVSVRAYALDAEQHLPYRKED</sequence>
<keyword evidence="2" id="KW-1185">Reference proteome</keyword>
<dbReference type="Gene3D" id="3.40.630.30">
    <property type="match status" value="1"/>
</dbReference>
<organism evidence="1 2">
    <name type="scientific">Paraperlucidibaca wandonensis</name>
    <dbReference type="NCBI Taxonomy" id="1268273"/>
    <lineage>
        <taxon>Bacteria</taxon>
        <taxon>Pseudomonadati</taxon>
        <taxon>Pseudomonadota</taxon>
        <taxon>Gammaproteobacteria</taxon>
        <taxon>Moraxellales</taxon>
        <taxon>Moraxellaceae</taxon>
        <taxon>Paraperlucidibaca</taxon>
    </lineage>
</organism>
<gene>
    <name evidence="1" type="ORF">ACFQ0F_00735</name>
</gene>
<dbReference type="RefSeq" id="WP_379067973.1">
    <property type="nucleotide sequence ID" value="NZ_JBHTIT010000001.1"/>
</dbReference>